<dbReference type="PANTHER" id="PTHR47595">
    <property type="entry name" value="HEAT SHOCK 70 KDA PROTEIN 14"/>
    <property type="match status" value="1"/>
</dbReference>
<sequence length="259" mass="30209">MDSDEMKKTIFLKNIENDEIYTILLTEEEAKCLGADNSISEINHAESLHSDHSDNVGVFKWPHKAILLLIEEYNLRQEDFINGKMSHKKIWSLIADKIKKHGYNVTGLQCLSKFTGLKRTYNGIKESNKKPRSTVWPYFSNMDELLHSKSCTSPLITVSSIEKKRKAHSECSTSSLGTFEDKTLVHKKSRQMSTIEEYMEDLRNGRKISEEAIERRHKENLELHHRLLNSFEKMLDILEKMKQSFKTIEDFFDSVFCQE</sequence>
<protein>
    <recommendedName>
        <fullName evidence="1">Myb/SANT-like DNA-binding domain-containing protein</fullName>
    </recommendedName>
</protein>
<proteinExistence type="predicted"/>
<dbReference type="PANTHER" id="PTHR47595:SF1">
    <property type="entry name" value="MYB_SANT-LIKE DNA-BINDING DOMAIN-CONTAINING PROTEIN"/>
    <property type="match status" value="1"/>
</dbReference>
<dbReference type="InterPro" id="IPR044822">
    <property type="entry name" value="Myb_DNA-bind_4"/>
</dbReference>
<dbReference type="InParanoid" id="F4W7N5"/>
<accession>F4W7N5</accession>
<reference evidence="2" key="1">
    <citation type="submission" date="2011-02" db="EMBL/GenBank/DDBJ databases">
        <title>The genome of the leaf-cutting ant Acromyrmex echinatior suggests key adaptations to social evolution and fungus farming.</title>
        <authorList>
            <person name="Nygaard S."/>
            <person name="Zhang G."/>
        </authorList>
    </citation>
    <scope>NUCLEOTIDE SEQUENCE</scope>
</reference>
<dbReference type="eggNOG" id="ENOG502SEG9">
    <property type="taxonomic scope" value="Eukaryota"/>
</dbReference>
<dbReference type="Pfam" id="PF13837">
    <property type="entry name" value="Myb_DNA-bind_4"/>
    <property type="match status" value="1"/>
</dbReference>
<dbReference type="Gene3D" id="1.10.10.60">
    <property type="entry name" value="Homeodomain-like"/>
    <property type="match status" value="1"/>
</dbReference>
<gene>
    <name evidence="2" type="ORF">G5I_01451</name>
</gene>
<dbReference type="AlphaFoldDB" id="F4W7N5"/>
<keyword evidence="3" id="KW-1185">Reference proteome</keyword>
<dbReference type="EMBL" id="GL887844">
    <property type="protein sequence ID" value="EGI69908.1"/>
    <property type="molecule type" value="Genomic_DNA"/>
</dbReference>
<organism evidence="3">
    <name type="scientific">Acromyrmex echinatior</name>
    <name type="common">Panamanian leafcutter ant</name>
    <name type="synonym">Acromyrmex octospinosus echinatior</name>
    <dbReference type="NCBI Taxonomy" id="103372"/>
    <lineage>
        <taxon>Eukaryota</taxon>
        <taxon>Metazoa</taxon>
        <taxon>Ecdysozoa</taxon>
        <taxon>Arthropoda</taxon>
        <taxon>Hexapoda</taxon>
        <taxon>Insecta</taxon>
        <taxon>Pterygota</taxon>
        <taxon>Neoptera</taxon>
        <taxon>Endopterygota</taxon>
        <taxon>Hymenoptera</taxon>
        <taxon>Apocrita</taxon>
        <taxon>Aculeata</taxon>
        <taxon>Formicoidea</taxon>
        <taxon>Formicidae</taxon>
        <taxon>Myrmicinae</taxon>
        <taxon>Acromyrmex</taxon>
    </lineage>
</organism>
<evidence type="ECO:0000259" key="1">
    <source>
        <dbReference type="Pfam" id="PF13837"/>
    </source>
</evidence>
<feature type="domain" description="Myb/SANT-like DNA-binding" evidence="1">
    <location>
        <begin position="60"/>
        <end position="145"/>
    </location>
</feature>
<dbReference type="Proteomes" id="UP000007755">
    <property type="component" value="Unassembled WGS sequence"/>
</dbReference>
<evidence type="ECO:0000313" key="2">
    <source>
        <dbReference type="EMBL" id="EGI69908.1"/>
    </source>
</evidence>
<dbReference type="OrthoDB" id="7526779at2759"/>
<name>F4W7N5_ACREC</name>
<evidence type="ECO:0000313" key="3">
    <source>
        <dbReference type="Proteomes" id="UP000007755"/>
    </source>
</evidence>